<keyword evidence="1" id="KW-0732">Signal</keyword>
<dbReference type="EMBL" id="CP103300">
    <property type="protein sequence ID" value="UYM18630.1"/>
    <property type="molecule type" value="Genomic_DNA"/>
</dbReference>
<name>A0ABY6H139_9GAMM</name>
<protein>
    <submittedName>
        <fullName evidence="2">Uncharacterized protein</fullName>
    </submittedName>
</protein>
<evidence type="ECO:0000256" key="1">
    <source>
        <dbReference type="SAM" id="SignalP"/>
    </source>
</evidence>
<feature type="signal peptide" evidence="1">
    <location>
        <begin position="1"/>
        <end position="28"/>
    </location>
</feature>
<gene>
    <name evidence="2" type="ORF">NX720_12250</name>
</gene>
<dbReference type="Proteomes" id="UP001163255">
    <property type="component" value="Chromosome"/>
</dbReference>
<keyword evidence="3" id="KW-1185">Reference proteome</keyword>
<sequence>MFSFKISRLSRTLVCSSLLISAIPKVIAASWEPHHCLFDYANTLPSEEMAASLKHFASKEPDLWKKIPEHEYQKFNSFEWKSFDQNRESIGRHCQCAYPHSESQSLGQLKKRFEENAKLFSENQKKIQDYDSSWFKIFKNSPEEFQINRDILFWSCDEGFFIPEFDLPGLNQNYPSIQEVLLTITQYVADQHSVQVKGGTFIDRHHEVIETGIKAKAKKLEKQTELSVNIEPDSISIAEKFDSSFLTHLERAQKEGKGIYSYLEFISGENEVHRYYTTIKVNKGKSGNIEGLEVYDPMVMVKLYFPVDKSGKHTKLPDFYQSFANALMQKHDISGVRQITKVKYKVLFLSEKKDKHEEM</sequence>
<accession>A0ABY6H139</accession>
<dbReference type="RefSeq" id="WP_262601385.1">
    <property type="nucleotide sequence ID" value="NZ_CP103300.1"/>
</dbReference>
<organism evidence="2 3">
    <name type="scientific">Endozoicomonas euniceicola</name>
    <dbReference type="NCBI Taxonomy" id="1234143"/>
    <lineage>
        <taxon>Bacteria</taxon>
        <taxon>Pseudomonadati</taxon>
        <taxon>Pseudomonadota</taxon>
        <taxon>Gammaproteobacteria</taxon>
        <taxon>Oceanospirillales</taxon>
        <taxon>Endozoicomonadaceae</taxon>
        <taxon>Endozoicomonas</taxon>
    </lineage>
</organism>
<evidence type="ECO:0000313" key="2">
    <source>
        <dbReference type="EMBL" id="UYM18630.1"/>
    </source>
</evidence>
<proteinExistence type="predicted"/>
<evidence type="ECO:0000313" key="3">
    <source>
        <dbReference type="Proteomes" id="UP001163255"/>
    </source>
</evidence>
<reference evidence="2" key="1">
    <citation type="submission" date="2022-10" db="EMBL/GenBank/DDBJ databases">
        <title>Completed Genome Sequence of two octocoral isolated bacterium, Endozoicomonas euniceicola EF212T and Endozoicomonas gorgoniicola PS125T.</title>
        <authorList>
            <person name="Chiou Y.-J."/>
            <person name="Chen Y.-H."/>
        </authorList>
    </citation>
    <scope>NUCLEOTIDE SEQUENCE</scope>
    <source>
        <strain evidence="2">EF212</strain>
    </source>
</reference>
<feature type="chain" id="PRO_5046486881" evidence="1">
    <location>
        <begin position="29"/>
        <end position="359"/>
    </location>
</feature>